<dbReference type="Gene3D" id="2.130.10.10">
    <property type="entry name" value="YVTN repeat-like/Quinoprotein amine dehydrogenase"/>
    <property type="match status" value="2"/>
</dbReference>
<dbReference type="PROSITE" id="PS50082">
    <property type="entry name" value="WD_REPEATS_2"/>
    <property type="match status" value="1"/>
</dbReference>
<dbReference type="InterPro" id="IPR056454">
    <property type="entry name" value="Beta-prop_IP5PC_F"/>
</dbReference>
<keyword evidence="7" id="KW-1185">Reference proteome</keyword>
<dbReference type="GO" id="GO:0005634">
    <property type="term" value="C:nucleus"/>
    <property type="evidence" value="ECO:0007669"/>
    <property type="project" value="TreeGrafter"/>
</dbReference>
<dbReference type="PANTHER" id="PTHR19849:SF0">
    <property type="entry name" value="PHOSPHOLIPASE A-2-ACTIVATING PROTEIN"/>
    <property type="match status" value="1"/>
</dbReference>
<dbReference type="GO" id="GO:0005737">
    <property type="term" value="C:cytoplasm"/>
    <property type="evidence" value="ECO:0007669"/>
    <property type="project" value="TreeGrafter"/>
</dbReference>
<dbReference type="InterPro" id="IPR036322">
    <property type="entry name" value="WD40_repeat_dom_sf"/>
</dbReference>
<dbReference type="EMBL" id="KK365133">
    <property type="protein sequence ID" value="KCZ82079.1"/>
    <property type="molecule type" value="Genomic_DNA"/>
</dbReference>
<dbReference type="SMART" id="SM00320">
    <property type="entry name" value="WD40"/>
    <property type="match status" value="7"/>
</dbReference>
<dbReference type="OrthoDB" id="544788at2759"/>
<feature type="domain" description="IP5PC-F beta-propeller" evidence="5">
    <location>
        <begin position="139"/>
        <end position="232"/>
    </location>
</feature>
<dbReference type="PANTHER" id="PTHR19849">
    <property type="entry name" value="PHOSPHOLIPASE A-2-ACTIVATING PROTEIN"/>
    <property type="match status" value="1"/>
</dbReference>
<dbReference type="GO" id="GO:0043130">
    <property type="term" value="F:ubiquitin binding"/>
    <property type="evidence" value="ECO:0007669"/>
    <property type="project" value="TreeGrafter"/>
</dbReference>
<accession>A0A059F532</accession>
<dbReference type="PROSITE" id="PS50294">
    <property type="entry name" value="WD_REPEATS_REGION"/>
    <property type="match status" value="1"/>
</dbReference>
<feature type="repeat" description="WD" evidence="4">
    <location>
        <begin position="88"/>
        <end position="117"/>
    </location>
</feature>
<keyword evidence="3" id="KW-0677">Repeat</keyword>
<evidence type="ECO:0000256" key="1">
    <source>
        <dbReference type="ARBA" id="ARBA00022490"/>
    </source>
</evidence>
<sequence length="389" mass="43414">MDNVFIELYDDDGKILLPSTNVPRNITPLHLSKLINLKSTFYLNGQPIVSSLDDTLKHQNINEFENILKIKTAPNEDKVDGNFCSDAYSGHEAAILCINSNNNLLVTGGGDSTVRFWCDLTKTQKKIVKNHTGVIYSLISDDEHVFSGGSDGKIVIYNYKGEAIKEIQAHNKGVICLQLMDKLIISGGRDNYVKVFKSNGECAFNYSHNKPITCIATSDEYIYSGSRDGKVKAFKNFTHHKELNHPASVNCLAVHGEYLIVGCENGMVYCYNNFSLARTLNLCQPVMSLSISKNGMFFCTGSFNRKVQIYCLENQNMIGEYSHTAAVYKVYCGSDRVVSCGRDGCLMVYDLGLKTVKSRFFCGDELYDFAIYKKGVVCGGKDRKLYFLG</sequence>
<evidence type="ECO:0000259" key="5">
    <source>
        <dbReference type="Pfam" id="PF23754"/>
    </source>
</evidence>
<dbReference type="SUPFAM" id="SSF50978">
    <property type="entry name" value="WD40 repeat-like"/>
    <property type="match status" value="1"/>
</dbReference>
<evidence type="ECO:0000256" key="4">
    <source>
        <dbReference type="PROSITE-ProRule" id="PRU00221"/>
    </source>
</evidence>
<dbReference type="AlphaFoldDB" id="A0A059F532"/>
<organism evidence="6 7">
    <name type="scientific">Anncaliia algerae PRA339</name>
    <dbReference type="NCBI Taxonomy" id="1288291"/>
    <lineage>
        <taxon>Eukaryota</taxon>
        <taxon>Fungi</taxon>
        <taxon>Fungi incertae sedis</taxon>
        <taxon>Microsporidia</taxon>
        <taxon>Tubulinosematoidea</taxon>
        <taxon>Tubulinosematidae</taxon>
        <taxon>Anncaliia</taxon>
    </lineage>
</organism>
<evidence type="ECO:0000256" key="3">
    <source>
        <dbReference type="ARBA" id="ARBA00022737"/>
    </source>
</evidence>
<gene>
    <name evidence="6" type="ORF">H312_00562</name>
</gene>
<dbReference type="GO" id="GO:0010992">
    <property type="term" value="P:ubiquitin recycling"/>
    <property type="evidence" value="ECO:0007669"/>
    <property type="project" value="TreeGrafter"/>
</dbReference>
<keyword evidence="1" id="KW-0963">Cytoplasm</keyword>
<reference evidence="7" key="1">
    <citation type="submission" date="2013-02" db="EMBL/GenBank/DDBJ databases">
        <authorList>
            <consortium name="The Broad Institute Genome Sequencing Platform"/>
            <person name="Cuomo C."/>
            <person name="Becnel J."/>
            <person name="Sanscrainte N."/>
            <person name="Walker B."/>
            <person name="Young S.K."/>
            <person name="Zeng Q."/>
            <person name="Gargeya S."/>
            <person name="Fitzgerald M."/>
            <person name="Haas B."/>
            <person name="Abouelleil A."/>
            <person name="Alvarado L."/>
            <person name="Arachchi H.M."/>
            <person name="Berlin A.M."/>
            <person name="Chapman S.B."/>
            <person name="Dewar J."/>
            <person name="Goldberg J."/>
            <person name="Griggs A."/>
            <person name="Gujja S."/>
            <person name="Hansen M."/>
            <person name="Howarth C."/>
            <person name="Imamovic A."/>
            <person name="Larimer J."/>
            <person name="McCowan C."/>
            <person name="Murphy C."/>
            <person name="Neiman D."/>
            <person name="Pearson M."/>
            <person name="Priest M."/>
            <person name="Roberts A."/>
            <person name="Saif S."/>
            <person name="Shea T."/>
            <person name="Sisk P."/>
            <person name="Sykes S."/>
            <person name="Wortman J."/>
            <person name="Nusbaum C."/>
            <person name="Birren B."/>
        </authorList>
    </citation>
    <scope>NUCLEOTIDE SEQUENCE [LARGE SCALE GENOMIC DNA]</scope>
    <source>
        <strain evidence="7">PRA339</strain>
    </source>
</reference>
<reference evidence="6 7" key="2">
    <citation type="submission" date="2014-03" db="EMBL/GenBank/DDBJ databases">
        <title>The Genome Sequence of Anncaliia algerae insect isolate PRA339.</title>
        <authorList>
            <consortium name="The Broad Institute Genome Sequencing Platform"/>
            <consortium name="The Broad Institute Genome Sequencing Center for Infectious Disease"/>
            <person name="Cuomo C."/>
            <person name="Becnel J."/>
            <person name="Sanscrainte N."/>
            <person name="Walker B."/>
            <person name="Young S.K."/>
            <person name="Zeng Q."/>
            <person name="Gargeya S."/>
            <person name="Fitzgerald M."/>
            <person name="Haas B."/>
            <person name="Abouelleil A."/>
            <person name="Alvarado L."/>
            <person name="Arachchi H.M."/>
            <person name="Berlin A.M."/>
            <person name="Chapman S.B."/>
            <person name="Dewar J."/>
            <person name="Goldberg J."/>
            <person name="Griggs A."/>
            <person name="Gujja S."/>
            <person name="Hansen M."/>
            <person name="Howarth C."/>
            <person name="Imamovic A."/>
            <person name="Larimer J."/>
            <person name="McCowan C."/>
            <person name="Murphy C."/>
            <person name="Neiman D."/>
            <person name="Pearson M."/>
            <person name="Priest M."/>
            <person name="Roberts A."/>
            <person name="Saif S."/>
            <person name="Shea T."/>
            <person name="Sisk P."/>
            <person name="Sykes S."/>
            <person name="Wortman J."/>
            <person name="Nusbaum C."/>
            <person name="Birren B."/>
        </authorList>
    </citation>
    <scope>NUCLEOTIDE SEQUENCE [LARGE SCALE GENOMIC DNA]</scope>
    <source>
        <strain evidence="6 7">PRA339</strain>
    </source>
</reference>
<dbReference type="Proteomes" id="UP000030655">
    <property type="component" value="Unassembled WGS sequence"/>
</dbReference>
<dbReference type="HOGENOM" id="CLU_700570_0_0_1"/>
<dbReference type="InterPro" id="IPR001680">
    <property type="entry name" value="WD40_rpt"/>
</dbReference>
<keyword evidence="2 4" id="KW-0853">WD repeat</keyword>
<protein>
    <recommendedName>
        <fullName evidence="5">IP5PC-F beta-propeller domain-containing protein</fullName>
    </recommendedName>
</protein>
<dbReference type="STRING" id="1288291.A0A059F532"/>
<dbReference type="Pfam" id="PF00400">
    <property type="entry name" value="WD40"/>
    <property type="match status" value="2"/>
</dbReference>
<proteinExistence type="predicted"/>
<name>A0A059F532_9MICR</name>
<dbReference type="GO" id="GO:0043161">
    <property type="term" value="P:proteasome-mediated ubiquitin-dependent protein catabolic process"/>
    <property type="evidence" value="ECO:0007669"/>
    <property type="project" value="TreeGrafter"/>
</dbReference>
<evidence type="ECO:0000313" key="6">
    <source>
        <dbReference type="EMBL" id="KCZ82079.1"/>
    </source>
</evidence>
<dbReference type="InterPro" id="IPR015943">
    <property type="entry name" value="WD40/YVTN_repeat-like_dom_sf"/>
</dbReference>
<evidence type="ECO:0000313" key="7">
    <source>
        <dbReference type="Proteomes" id="UP000030655"/>
    </source>
</evidence>
<evidence type="ECO:0000256" key="2">
    <source>
        <dbReference type="ARBA" id="ARBA00022574"/>
    </source>
</evidence>
<dbReference type="VEuPathDB" id="MicrosporidiaDB:H312_00562"/>
<dbReference type="Pfam" id="PF23754">
    <property type="entry name" value="Beta-prop_IP5PC_F"/>
    <property type="match status" value="1"/>
</dbReference>